<accession>A0ABQ7GWX2</accession>
<feature type="region of interest" description="Disordered" evidence="1">
    <location>
        <begin position="660"/>
        <end position="718"/>
    </location>
</feature>
<feature type="compositionally biased region" description="Low complexity" evidence="1">
    <location>
        <begin position="676"/>
        <end position="692"/>
    </location>
</feature>
<dbReference type="InterPro" id="IPR001245">
    <property type="entry name" value="Ser-Thr/Tyr_kinase_cat_dom"/>
</dbReference>
<gene>
    <name evidence="3" type="ORF">DUNSADRAFT_1505</name>
</gene>
<feature type="region of interest" description="Disordered" evidence="1">
    <location>
        <begin position="468"/>
        <end position="500"/>
    </location>
</feature>
<keyword evidence="4" id="KW-1185">Reference proteome</keyword>
<feature type="region of interest" description="Disordered" evidence="1">
    <location>
        <begin position="396"/>
        <end position="456"/>
    </location>
</feature>
<feature type="compositionally biased region" description="Low complexity" evidence="1">
    <location>
        <begin position="153"/>
        <end position="162"/>
    </location>
</feature>
<dbReference type="Gene3D" id="1.10.510.10">
    <property type="entry name" value="Transferase(Phosphotransferase) domain 1"/>
    <property type="match status" value="2"/>
</dbReference>
<feature type="region of interest" description="Disordered" evidence="1">
    <location>
        <begin position="104"/>
        <end position="265"/>
    </location>
</feature>
<dbReference type="InterPro" id="IPR008266">
    <property type="entry name" value="Tyr_kinase_AS"/>
</dbReference>
<sequence length="775" mass="79207">MCGGATLADDIVRGEGHAEAEVEGDGGKKEGSKGLEGDLGGQLCDELNDDPAYWFSNADACVHRLPAMLTSLGHSLNLDLSTLLDNALTTIASLSRTSFVAGSSTQLPTAVPPNLPTVHSGESNIASPQGSNTPERAPATSEATMTNHRPSHTEGTITAASGTEGGGSRGGSNCETGSAVVSCNTGKPSPWSKVQTTGDETQDEQASGAGVAGGANKLSPSSAVQELDEGAGSVGGQGSTSLPSCSRGQQRVDSQQGLPPGRAATADMMCEGSSVQGPQKVMAGNGSSVEGSMGAKVEQLLAEAEARAQGQKKQALSFPMCVRTLTMMELCDGGSLQDAIDRGWLRDGPCSVHTPVDIVKVVHVALDIASALEYLHSVGVVHADLSAGNVLLTRLPPGVKRNTGVTSVPQSSSSKNVQQQQQQQQRRRQQQQQQQVPNPLCNNPAAAPSPAGASPFAATQSYAATPMPSVPGRVSLTPDVDEDGSGTANKVSWPQGTTSCRSGGTACDIGSAMGALGYDFLAELRGEFKGDDMGNPCQADLSVSGEGGKFAASPPVRRYQLGSPTPKTARDMQFVAKVCDYGKARLLSPTGIVKAQAYATITHMAPEVLTDLLLSPAADMYAFGVLLWQMVCCSRPWPMMSHQQIFAVVSCNSGRLPWPNTAPPNRPLGTQAHQASSSTTSSVGAGKSAPNAGAGGPSGAAQGAGDSQPMNASSDVPVLGGAPAEVAAATGASTAVPPELVELGKACLSHDRLARPSAATAVAMLRSLLARLEAV</sequence>
<dbReference type="InterPro" id="IPR000719">
    <property type="entry name" value="Prot_kinase_dom"/>
</dbReference>
<dbReference type="PANTHER" id="PTHR44329">
    <property type="entry name" value="SERINE/THREONINE-PROTEIN KINASE TNNI3K-RELATED"/>
    <property type="match status" value="1"/>
</dbReference>
<feature type="compositionally biased region" description="Polar residues" evidence="1">
    <location>
        <begin position="120"/>
        <end position="134"/>
    </location>
</feature>
<dbReference type="PROSITE" id="PS50011">
    <property type="entry name" value="PROTEIN_KINASE_DOM"/>
    <property type="match status" value="1"/>
</dbReference>
<evidence type="ECO:0000313" key="4">
    <source>
        <dbReference type="Proteomes" id="UP000815325"/>
    </source>
</evidence>
<dbReference type="EMBL" id="MU069554">
    <property type="protein sequence ID" value="KAF5839107.1"/>
    <property type="molecule type" value="Genomic_DNA"/>
</dbReference>
<evidence type="ECO:0000259" key="2">
    <source>
        <dbReference type="PROSITE" id="PS50011"/>
    </source>
</evidence>
<comment type="caution">
    <text evidence="3">The sequence shown here is derived from an EMBL/GenBank/DDBJ whole genome shotgun (WGS) entry which is preliminary data.</text>
</comment>
<feature type="compositionally biased region" description="Low complexity" evidence="1">
    <location>
        <begin position="418"/>
        <end position="456"/>
    </location>
</feature>
<dbReference type="PROSITE" id="PS00109">
    <property type="entry name" value="PROTEIN_KINASE_TYR"/>
    <property type="match status" value="1"/>
</dbReference>
<dbReference type="Proteomes" id="UP000815325">
    <property type="component" value="Unassembled WGS sequence"/>
</dbReference>
<organism evidence="3 4">
    <name type="scientific">Dunaliella salina</name>
    <name type="common">Green alga</name>
    <name type="synonym">Protococcus salinus</name>
    <dbReference type="NCBI Taxonomy" id="3046"/>
    <lineage>
        <taxon>Eukaryota</taxon>
        <taxon>Viridiplantae</taxon>
        <taxon>Chlorophyta</taxon>
        <taxon>core chlorophytes</taxon>
        <taxon>Chlorophyceae</taxon>
        <taxon>CS clade</taxon>
        <taxon>Chlamydomonadales</taxon>
        <taxon>Dunaliellaceae</taxon>
        <taxon>Dunaliella</taxon>
    </lineage>
</organism>
<feature type="compositionally biased region" description="Polar residues" evidence="1">
    <location>
        <begin position="179"/>
        <end position="199"/>
    </location>
</feature>
<feature type="compositionally biased region" description="Polar residues" evidence="1">
    <location>
        <begin position="239"/>
        <end position="257"/>
    </location>
</feature>
<reference evidence="3" key="1">
    <citation type="submission" date="2017-08" db="EMBL/GenBank/DDBJ databases">
        <authorList>
            <person name="Polle J.E."/>
            <person name="Barry K."/>
            <person name="Cushman J."/>
            <person name="Schmutz J."/>
            <person name="Tran D."/>
            <person name="Hathwaick L.T."/>
            <person name="Yim W.C."/>
            <person name="Jenkins J."/>
            <person name="Mckie-Krisberg Z.M."/>
            <person name="Prochnik S."/>
            <person name="Lindquist E."/>
            <person name="Dockter R.B."/>
            <person name="Adam C."/>
            <person name="Molina H."/>
            <person name="Bunkerborg J."/>
            <person name="Jin E."/>
            <person name="Buchheim M."/>
            <person name="Magnuson J."/>
        </authorList>
    </citation>
    <scope>NUCLEOTIDE SEQUENCE</scope>
    <source>
        <strain evidence="3">CCAP 19/18</strain>
    </source>
</reference>
<proteinExistence type="predicted"/>
<dbReference type="SUPFAM" id="SSF56112">
    <property type="entry name" value="Protein kinase-like (PK-like)"/>
    <property type="match status" value="1"/>
</dbReference>
<evidence type="ECO:0000256" key="1">
    <source>
        <dbReference type="SAM" id="MobiDB-lite"/>
    </source>
</evidence>
<protein>
    <recommendedName>
        <fullName evidence="2">Protein kinase domain-containing protein</fullName>
    </recommendedName>
</protein>
<feature type="domain" description="Protein kinase" evidence="2">
    <location>
        <begin position="201"/>
        <end position="769"/>
    </location>
</feature>
<dbReference type="InterPro" id="IPR051681">
    <property type="entry name" value="Ser/Thr_Kinases-Pseudokinases"/>
</dbReference>
<evidence type="ECO:0000313" key="3">
    <source>
        <dbReference type="EMBL" id="KAF5839107.1"/>
    </source>
</evidence>
<dbReference type="PANTHER" id="PTHR44329:SF214">
    <property type="entry name" value="PROTEIN KINASE DOMAIN-CONTAINING PROTEIN"/>
    <property type="match status" value="1"/>
</dbReference>
<dbReference type="InterPro" id="IPR011009">
    <property type="entry name" value="Kinase-like_dom_sf"/>
</dbReference>
<name>A0ABQ7GWX2_DUNSA</name>
<feature type="compositionally biased region" description="Polar residues" evidence="1">
    <location>
        <begin position="403"/>
        <end position="417"/>
    </location>
</feature>
<dbReference type="Pfam" id="PF07714">
    <property type="entry name" value="PK_Tyr_Ser-Thr"/>
    <property type="match status" value="2"/>
</dbReference>
<feature type="compositionally biased region" description="Polar residues" evidence="1">
    <location>
        <begin position="486"/>
        <end position="500"/>
    </location>
</feature>